<evidence type="ECO:0000313" key="1">
    <source>
        <dbReference type="EMBL" id="CAB4342850.1"/>
    </source>
</evidence>
<proteinExistence type="predicted"/>
<reference evidence="1" key="1">
    <citation type="submission" date="2020-05" db="EMBL/GenBank/DDBJ databases">
        <authorList>
            <person name="Chiriac C."/>
            <person name="Salcher M."/>
            <person name="Ghai R."/>
            <person name="Kavagutti S V."/>
        </authorList>
    </citation>
    <scope>NUCLEOTIDE SEQUENCE</scope>
</reference>
<accession>A0A6J5ZQI6</accession>
<gene>
    <name evidence="1" type="ORF">UFOPK3522_00766</name>
</gene>
<dbReference type="EMBL" id="CAESAO010000052">
    <property type="protein sequence ID" value="CAB4342850.1"/>
    <property type="molecule type" value="Genomic_DNA"/>
</dbReference>
<sequence>MNRESKAMIAHLGFELLGMNRIGSYSNPENERSTSALEAVGYSREGVLRQWHRHGESYLDVNIFGMLRDDWRASEQASIAISCEGTPPRAFLQGL</sequence>
<dbReference type="InterPro" id="IPR016181">
    <property type="entry name" value="Acyl_CoA_acyltransferase"/>
</dbReference>
<dbReference type="AlphaFoldDB" id="A0A6J5ZQI6"/>
<dbReference type="SUPFAM" id="SSF55729">
    <property type="entry name" value="Acyl-CoA N-acyltransferases (Nat)"/>
    <property type="match status" value="1"/>
</dbReference>
<dbReference type="Gene3D" id="3.40.630.30">
    <property type="match status" value="1"/>
</dbReference>
<name>A0A6J5ZQI6_9ZZZZ</name>
<protein>
    <submittedName>
        <fullName evidence="1">Unannotated protein</fullName>
    </submittedName>
</protein>
<organism evidence="1">
    <name type="scientific">freshwater metagenome</name>
    <dbReference type="NCBI Taxonomy" id="449393"/>
    <lineage>
        <taxon>unclassified sequences</taxon>
        <taxon>metagenomes</taxon>
        <taxon>ecological metagenomes</taxon>
    </lineage>
</organism>